<keyword evidence="1" id="KW-0175">Coiled coil</keyword>
<dbReference type="InterPro" id="IPR021773">
    <property type="entry name" value="TPC11"/>
</dbReference>
<evidence type="ECO:0000313" key="4">
    <source>
        <dbReference type="EMBL" id="KAL2043396.1"/>
    </source>
</evidence>
<accession>A0ABR4AEW0</accession>
<keyword evidence="5" id="KW-1185">Reference proteome</keyword>
<comment type="caution">
    <text evidence="4">The sequence shown here is derived from an EMBL/GenBank/DDBJ whole genome shotgun (WGS) entry which is preliminary data.</text>
</comment>
<feature type="domain" description="Trafficking protein particle complex subunit 11" evidence="3">
    <location>
        <begin position="9"/>
        <end position="141"/>
    </location>
</feature>
<reference evidence="4 5" key="1">
    <citation type="submission" date="2024-09" db="EMBL/GenBank/DDBJ databases">
        <title>Rethinking Asexuality: The Enigmatic Case of Functional Sexual Genes in Lepraria (Stereocaulaceae).</title>
        <authorList>
            <person name="Doellman M."/>
            <person name="Sun Y."/>
            <person name="Barcenas-Pena A."/>
            <person name="Lumbsch H.T."/>
            <person name="Grewe F."/>
        </authorList>
    </citation>
    <scope>NUCLEOTIDE SEQUENCE [LARGE SCALE GENOMIC DNA]</scope>
    <source>
        <strain evidence="4 5">Mercado 3170</strain>
    </source>
</reference>
<dbReference type="Pfam" id="PF11817">
    <property type="entry name" value="Foie-gras_1"/>
    <property type="match status" value="1"/>
</dbReference>
<dbReference type="PANTHER" id="PTHR14374:SF0">
    <property type="entry name" value="TRAFFICKING PROTEIN PARTICLE COMPLEX SUBUNIT 11"/>
    <property type="match status" value="1"/>
</dbReference>
<dbReference type="InterPro" id="IPR012880">
    <property type="entry name" value="Gryzun"/>
</dbReference>
<feature type="coiled-coil region" evidence="1">
    <location>
        <begin position="63"/>
        <end position="90"/>
    </location>
</feature>
<dbReference type="EMBL" id="JBEFKJ010000011">
    <property type="protein sequence ID" value="KAL2043396.1"/>
    <property type="molecule type" value="Genomic_DNA"/>
</dbReference>
<evidence type="ECO:0000313" key="5">
    <source>
        <dbReference type="Proteomes" id="UP001590950"/>
    </source>
</evidence>
<dbReference type="Proteomes" id="UP001590950">
    <property type="component" value="Unassembled WGS sequence"/>
</dbReference>
<evidence type="ECO:0000259" key="2">
    <source>
        <dbReference type="Pfam" id="PF07919"/>
    </source>
</evidence>
<sequence length="772" mass="86198">MSLQSSWSGEQSPKSDASNTTSIYSTYLCQEPANDVPMLIRNGPDEYTASLRTLQRSAEYFAKKEYKRAVERLQLEMGRLHMQHKQWERAARVLIPLWQTLSWRRAGWWQLLQETDWALRECVRSIQDKEILIAIDWELLNESLTPRQDYEYDFSKVLEGLQSSEARPRAVVRAESVLSCISATFAFSAAEGNVGETLSSQLTLSSHAHRESMPVVISHIRIAFEGGLGDIGLEHDSTKSPETSDRQERIHFEKIALRKASTDASSVASTLNPTQSPPLIGIANLALASGFSKSLSFDHIPRDAGNVEVASITLFVRADDFDLEVVITEGEQMHQEDWWTPSVLGISHKRLKNERSTFVKILPKPPKIQIELDNLLPMYFTNEGITISLLVANGEEDETDVTLDTRLLGPPGSLPIIAWAADDDVVRSTGCAMADDPLKRVASQLPSKHLGKLGRSEKIQRSIDIQATLNPAEYLLEITADYHVLSDPETPISKTFSANITVARPFEASYNFLPRICPETWPSYFDATNLDNDSNIDGAGEQKASGLTQRWSLTSRLLSMANVPLIIDSMEPRAIGVHEGAVCKISAASNNKRKTSLMAASDLQERDFILEVQKLDLEDRQSTFLELQLEVRWHREGSSGTSTITHIAVPELFIPFGEPRVLASAQNGEASTGVIHLDYIIENPSMYTLTFNLTMDTSEEFAFSGVKNVSVQLVPLSRHTVRYNLMPLLKGVWISPQFRVFDTHFRKILKVNAAEGTRNDKKGVSVWVDADG</sequence>
<organism evidence="4 5">
    <name type="scientific">Stereocaulon virgatum</name>
    <dbReference type="NCBI Taxonomy" id="373712"/>
    <lineage>
        <taxon>Eukaryota</taxon>
        <taxon>Fungi</taxon>
        <taxon>Dikarya</taxon>
        <taxon>Ascomycota</taxon>
        <taxon>Pezizomycotina</taxon>
        <taxon>Lecanoromycetes</taxon>
        <taxon>OSLEUM clade</taxon>
        <taxon>Lecanoromycetidae</taxon>
        <taxon>Lecanorales</taxon>
        <taxon>Lecanorineae</taxon>
        <taxon>Stereocaulaceae</taxon>
        <taxon>Stereocaulon</taxon>
    </lineage>
</organism>
<name>A0ABR4AEW0_9LECA</name>
<gene>
    <name evidence="4" type="ORF">N7G274_003702</name>
</gene>
<evidence type="ECO:0000256" key="1">
    <source>
        <dbReference type="SAM" id="Coils"/>
    </source>
</evidence>
<proteinExistence type="predicted"/>
<dbReference type="PANTHER" id="PTHR14374">
    <property type="entry name" value="FOIE GRAS"/>
    <property type="match status" value="1"/>
</dbReference>
<dbReference type="Pfam" id="PF07919">
    <property type="entry name" value="Gryzun"/>
    <property type="match status" value="1"/>
</dbReference>
<evidence type="ECO:0000259" key="3">
    <source>
        <dbReference type="Pfam" id="PF11817"/>
    </source>
</evidence>
<evidence type="ECO:0008006" key="6">
    <source>
        <dbReference type="Google" id="ProtNLM"/>
    </source>
</evidence>
<feature type="domain" description="Gryzun putative trafficking through Golgi" evidence="2">
    <location>
        <begin position="172"/>
        <end position="769"/>
    </location>
</feature>
<protein>
    <recommendedName>
        <fullName evidence="6">Trafficking protein particle complex subunit 11</fullName>
    </recommendedName>
</protein>